<dbReference type="SUPFAM" id="SSF50331">
    <property type="entry name" value="MOP-like"/>
    <property type="match status" value="1"/>
</dbReference>
<dbReference type="EMBL" id="BMZS01000002">
    <property type="protein sequence ID" value="GHD44150.1"/>
    <property type="molecule type" value="Genomic_DNA"/>
</dbReference>
<evidence type="ECO:0000256" key="5">
    <source>
        <dbReference type="ARBA" id="ARBA00022840"/>
    </source>
</evidence>
<dbReference type="InterPro" id="IPR047641">
    <property type="entry name" value="ABC_transpr_MalK/UgpC-like"/>
</dbReference>
<comment type="similarity">
    <text evidence="1">Belongs to the ABC transporter superfamily.</text>
</comment>
<proteinExistence type="inferred from homology"/>
<dbReference type="Pfam" id="PF08402">
    <property type="entry name" value="TOBE_2"/>
    <property type="match status" value="1"/>
</dbReference>
<organism evidence="8 9">
    <name type="scientific">Thalassobaculum fulvum</name>
    <dbReference type="NCBI Taxonomy" id="1633335"/>
    <lineage>
        <taxon>Bacteria</taxon>
        <taxon>Pseudomonadati</taxon>
        <taxon>Pseudomonadota</taxon>
        <taxon>Alphaproteobacteria</taxon>
        <taxon>Rhodospirillales</taxon>
        <taxon>Thalassobaculaceae</taxon>
        <taxon>Thalassobaculum</taxon>
    </lineage>
</organism>
<keyword evidence="3" id="KW-1003">Cell membrane</keyword>
<gene>
    <name evidence="8" type="ORF">GCM10017083_11260</name>
</gene>
<dbReference type="GO" id="GO:0005524">
    <property type="term" value="F:ATP binding"/>
    <property type="evidence" value="ECO:0007669"/>
    <property type="project" value="UniProtKB-KW"/>
</dbReference>
<evidence type="ECO:0000256" key="3">
    <source>
        <dbReference type="ARBA" id="ARBA00022475"/>
    </source>
</evidence>
<dbReference type="GO" id="GO:0016887">
    <property type="term" value="F:ATP hydrolysis activity"/>
    <property type="evidence" value="ECO:0007669"/>
    <property type="project" value="InterPro"/>
</dbReference>
<dbReference type="SUPFAM" id="SSF52540">
    <property type="entry name" value="P-loop containing nucleoside triphosphate hydrolases"/>
    <property type="match status" value="1"/>
</dbReference>
<keyword evidence="2" id="KW-0813">Transport</keyword>
<dbReference type="InterPro" id="IPR003593">
    <property type="entry name" value="AAA+_ATPase"/>
</dbReference>
<dbReference type="Proteomes" id="UP000630353">
    <property type="component" value="Unassembled WGS sequence"/>
</dbReference>
<sequence length="356" mass="39051">MSLELKRITKRVGAETTIHETSLVLEERSFNTLLGPTLAGKTTLMQLMAGLDRPTSGEIWFRGENVTGVPVQKRNVAMVYQQFINYPNFTVYENIASPLRVARMAAAEIDRRVMHAAELLRLTPMLKRRPAELSGGQQQRTAIARALVKDADLVLLDEPLANLDYKLREELRDELPRFFADRNCIVVYATTEPGEALLFGGNTATLHAGGITQFGETAALYRRPADLVTARVFSDPPINTAQVVKRGGEIRLGDFRLPVGQAAAGLPDGSYVIGIRPHHVTPSPVTANAAPIDGTVVIAELSGSESAVHFDIDGQTWVSQSPGIHPFEVGSVARLYVDMDHAMFFDLDHRRVEGAE</sequence>
<keyword evidence="9" id="KW-1185">Reference proteome</keyword>
<reference evidence="8" key="1">
    <citation type="journal article" date="2014" name="Int. J. Syst. Evol. Microbiol.">
        <title>Complete genome sequence of Corynebacterium casei LMG S-19264T (=DSM 44701T), isolated from a smear-ripened cheese.</title>
        <authorList>
            <consortium name="US DOE Joint Genome Institute (JGI-PGF)"/>
            <person name="Walter F."/>
            <person name="Albersmeier A."/>
            <person name="Kalinowski J."/>
            <person name="Ruckert C."/>
        </authorList>
    </citation>
    <scope>NUCLEOTIDE SEQUENCE</scope>
    <source>
        <strain evidence="8">KCTC 42651</strain>
    </source>
</reference>
<protein>
    <submittedName>
        <fullName evidence="8">ABC transporter ATP-binding protein</fullName>
    </submittedName>
</protein>
<dbReference type="GO" id="GO:0055052">
    <property type="term" value="C:ATP-binding cassette (ABC) transporter complex, substrate-binding subunit-containing"/>
    <property type="evidence" value="ECO:0007669"/>
    <property type="project" value="TreeGrafter"/>
</dbReference>
<dbReference type="AlphaFoldDB" id="A0A919CND3"/>
<evidence type="ECO:0000256" key="4">
    <source>
        <dbReference type="ARBA" id="ARBA00022741"/>
    </source>
</evidence>
<dbReference type="InterPro" id="IPR012340">
    <property type="entry name" value="NA-bd_OB-fold"/>
</dbReference>
<reference evidence="8" key="2">
    <citation type="submission" date="2020-09" db="EMBL/GenBank/DDBJ databases">
        <authorList>
            <person name="Sun Q."/>
            <person name="Kim S."/>
        </authorList>
    </citation>
    <scope>NUCLEOTIDE SEQUENCE</scope>
    <source>
        <strain evidence="8">KCTC 42651</strain>
    </source>
</reference>
<dbReference type="Gene3D" id="2.40.50.100">
    <property type="match status" value="1"/>
</dbReference>
<evidence type="ECO:0000256" key="2">
    <source>
        <dbReference type="ARBA" id="ARBA00022448"/>
    </source>
</evidence>
<dbReference type="CDD" id="cd03259">
    <property type="entry name" value="ABC_Carb_Solutes_like"/>
    <property type="match status" value="1"/>
</dbReference>
<dbReference type="Gene3D" id="2.40.50.140">
    <property type="entry name" value="Nucleic acid-binding proteins"/>
    <property type="match status" value="1"/>
</dbReference>
<keyword evidence="6" id="KW-0472">Membrane</keyword>
<dbReference type="RefSeq" id="WP_189987946.1">
    <property type="nucleotide sequence ID" value="NZ_BMZS01000002.1"/>
</dbReference>
<dbReference type="InterPro" id="IPR008995">
    <property type="entry name" value="Mo/tungstate-bd_C_term_dom"/>
</dbReference>
<dbReference type="PANTHER" id="PTHR43875">
    <property type="entry name" value="MALTODEXTRIN IMPORT ATP-BINDING PROTEIN MSMX"/>
    <property type="match status" value="1"/>
</dbReference>
<dbReference type="PROSITE" id="PS50893">
    <property type="entry name" value="ABC_TRANSPORTER_2"/>
    <property type="match status" value="1"/>
</dbReference>
<dbReference type="Pfam" id="PF00005">
    <property type="entry name" value="ABC_tran"/>
    <property type="match status" value="1"/>
</dbReference>
<dbReference type="PANTHER" id="PTHR43875:SF1">
    <property type="entry name" value="OSMOPROTECTIVE COMPOUNDS UPTAKE ATP-BINDING PROTEIN GGTA"/>
    <property type="match status" value="1"/>
</dbReference>
<comment type="caution">
    <text evidence="8">The sequence shown here is derived from an EMBL/GenBank/DDBJ whole genome shotgun (WGS) entry which is preliminary data.</text>
</comment>
<name>A0A919CND3_9PROT</name>
<evidence type="ECO:0000259" key="7">
    <source>
        <dbReference type="PROSITE" id="PS50893"/>
    </source>
</evidence>
<evidence type="ECO:0000313" key="8">
    <source>
        <dbReference type="EMBL" id="GHD44150.1"/>
    </source>
</evidence>
<dbReference type="InterPro" id="IPR015853">
    <property type="entry name" value="ABC_transpr_FbpC"/>
</dbReference>
<keyword evidence="5 8" id="KW-0067">ATP-binding</keyword>
<dbReference type="GO" id="GO:0015408">
    <property type="term" value="F:ABC-type ferric iron transporter activity"/>
    <property type="evidence" value="ECO:0007669"/>
    <property type="project" value="InterPro"/>
</dbReference>
<evidence type="ECO:0000256" key="6">
    <source>
        <dbReference type="ARBA" id="ARBA00023136"/>
    </source>
</evidence>
<dbReference type="InterPro" id="IPR027417">
    <property type="entry name" value="P-loop_NTPase"/>
</dbReference>
<dbReference type="SMART" id="SM00382">
    <property type="entry name" value="AAA"/>
    <property type="match status" value="1"/>
</dbReference>
<feature type="domain" description="ABC transporter" evidence="7">
    <location>
        <begin position="3"/>
        <end position="233"/>
    </location>
</feature>
<dbReference type="Gene3D" id="3.40.50.300">
    <property type="entry name" value="P-loop containing nucleotide triphosphate hydrolases"/>
    <property type="match status" value="1"/>
</dbReference>
<dbReference type="InterPro" id="IPR003439">
    <property type="entry name" value="ABC_transporter-like_ATP-bd"/>
</dbReference>
<evidence type="ECO:0000256" key="1">
    <source>
        <dbReference type="ARBA" id="ARBA00005417"/>
    </source>
</evidence>
<evidence type="ECO:0000313" key="9">
    <source>
        <dbReference type="Proteomes" id="UP000630353"/>
    </source>
</evidence>
<accession>A0A919CND3</accession>
<keyword evidence="4" id="KW-0547">Nucleotide-binding</keyword>
<dbReference type="InterPro" id="IPR013611">
    <property type="entry name" value="Transp-assoc_OB_typ2"/>
</dbReference>